<dbReference type="CDD" id="cd04301">
    <property type="entry name" value="NAT_SF"/>
    <property type="match status" value="1"/>
</dbReference>
<feature type="domain" description="N-acetyltransferase" evidence="3">
    <location>
        <begin position="32"/>
        <end position="174"/>
    </location>
</feature>
<keyword evidence="2" id="KW-0012">Acyltransferase</keyword>
<evidence type="ECO:0000259" key="3">
    <source>
        <dbReference type="PROSITE" id="PS51186"/>
    </source>
</evidence>
<dbReference type="Gene3D" id="3.40.630.30">
    <property type="match status" value="1"/>
</dbReference>
<dbReference type="SUPFAM" id="SSF55729">
    <property type="entry name" value="Acyl-CoA N-acyltransferases (Nat)"/>
    <property type="match status" value="1"/>
</dbReference>
<dbReference type="InterPro" id="IPR000182">
    <property type="entry name" value="GNAT_dom"/>
</dbReference>
<evidence type="ECO:0000313" key="5">
    <source>
        <dbReference type="Proteomes" id="UP000326178"/>
    </source>
</evidence>
<dbReference type="PANTHER" id="PTHR43626:SF4">
    <property type="entry name" value="GCN5-RELATED N-ACETYLTRANSFERASE 2, CHLOROPLASTIC"/>
    <property type="match status" value="1"/>
</dbReference>
<organism evidence="4 5">
    <name type="scientific">Streptomyces nitrosporeus</name>
    <dbReference type="NCBI Taxonomy" id="28894"/>
    <lineage>
        <taxon>Bacteria</taxon>
        <taxon>Bacillati</taxon>
        <taxon>Actinomycetota</taxon>
        <taxon>Actinomycetes</taxon>
        <taxon>Kitasatosporales</taxon>
        <taxon>Streptomycetaceae</taxon>
        <taxon>Streptomyces</taxon>
    </lineage>
</organism>
<proteinExistence type="predicted"/>
<dbReference type="GO" id="GO:0005737">
    <property type="term" value="C:cytoplasm"/>
    <property type="evidence" value="ECO:0007669"/>
    <property type="project" value="TreeGrafter"/>
</dbReference>
<evidence type="ECO:0000256" key="1">
    <source>
        <dbReference type="ARBA" id="ARBA00022679"/>
    </source>
</evidence>
<name>A0A5J6F7K6_9ACTN</name>
<dbReference type="OrthoDB" id="3190820at2"/>
<keyword evidence="1 4" id="KW-0808">Transferase</keyword>
<gene>
    <name evidence="4" type="ORF">CP967_06335</name>
</gene>
<dbReference type="PROSITE" id="PS51186">
    <property type="entry name" value="GNAT"/>
    <property type="match status" value="1"/>
</dbReference>
<dbReference type="InterPro" id="IPR045039">
    <property type="entry name" value="NSI-like"/>
</dbReference>
<dbReference type="Pfam" id="PF00583">
    <property type="entry name" value="Acetyltransf_1"/>
    <property type="match status" value="1"/>
</dbReference>
<accession>A0A5J6F7K6</accession>
<evidence type="ECO:0000313" key="4">
    <source>
        <dbReference type="EMBL" id="QEU71634.1"/>
    </source>
</evidence>
<keyword evidence="5" id="KW-1185">Reference proteome</keyword>
<dbReference type="EMBL" id="CP023702">
    <property type="protein sequence ID" value="QEU71634.1"/>
    <property type="molecule type" value="Genomic_DNA"/>
</dbReference>
<dbReference type="AlphaFoldDB" id="A0A5J6F7K6"/>
<dbReference type="KEGG" id="snk:CP967_06335"/>
<dbReference type="Proteomes" id="UP000326178">
    <property type="component" value="Chromosome"/>
</dbReference>
<evidence type="ECO:0000256" key="2">
    <source>
        <dbReference type="ARBA" id="ARBA00023315"/>
    </source>
</evidence>
<protein>
    <submittedName>
        <fullName evidence="4">N-acetyltransferase</fullName>
    </submittedName>
</protein>
<sequence length="181" mass="20322">MAADLDAPDECEVRCGVEFALRSGATVQEFSVFIAEENAFDPEEMLSLYASVGWEGYTKDIGKLCRGLLNSHLVITARDGSGTLLGLARTISDDEHICYVQDVVVNPRYHRQGIGRALIEDLMPRYSHCRFFLLSTDHESAPEGKRNHAFYRSLGFLSYEEKEMAGFGLPRNRPDLRDMAP</sequence>
<dbReference type="GO" id="GO:0008080">
    <property type="term" value="F:N-acetyltransferase activity"/>
    <property type="evidence" value="ECO:0007669"/>
    <property type="project" value="InterPro"/>
</dbReference>
<dbReference type="PANTHER" id="PTHR43626">
    <property type="entry name" value="ACYL-COA N-ACYLTRANSFERASE"/>
    <property type="match status" value="1"/>
</dbReference>
<reference evidence="4 5" key="1">
    <citation type="submission" date="2017-09" db="EMBL/GenBank/DDBJ databases">
        <authorList>
            <person name="Lee N."/>
            <person name="Cho B.-K."/>
        </authorList>
    </citation>
    <scope>NUCLEOTIDE SEQUENCE [LARGE SCALE GENOMIC DNA]</scope>
    <source>
        <strain evidence="4 5">ATCC 12769</strain>
    </source>
</reference>
<dbReference type="InterPro" id="IPR016181">
    <property type="entry name" value="Acyl_CoA_acyltransferase"/>
</dbReference>